<dbReference type="AlphaFoldDB" id="A0A453SYC2"/>
<sequence>KAKLCQWRMRGGTGGYRRSGNGTTATATSGPCWPSASSRRCTSRSPYTNPARERGQDAGGASQRSESGTTTAMATTLPERRPSSTSASSLSRHTNHSSRNSLVTTPRGSGITRWRGKPGWMALGPTQQWNSSPSRRSRLLTTICMR</sequence>
<feature type="compositionally biased region" description="Low complexity" evidence="1">
    <location>
        <begin position="18"/>
        <end position="28"/>
    </location>
</feature>
<evidence type="ECO:0000313" key="3">
    <source>
        <dbReference type="Proteomes" id="UP000015105"/>
    </source>
</evidence>
<reference evidence="2" key="5">
    <citation type="journal article" date="2021" name="G3 (Bethesda)">
        <title>Aegilops tauschii genome assembly Aet v5.0 features greater sequence contiguity and improved annotation.</title>
        <authorList>
            <person name="Wang L."/>
            <person name="Zhu T."/>
            <person name="Rodriguez J.C."/>
            <person name="Deal K.R."/>
            <person name="Dubcovsky J."/>
            <person name="McGuire P.E."/>
            <person name="Lux T."/>
            <person name="Spannagl M."/>
            <person name="Mayer K.F.X."/>
            <person name="Baldrich P."/>
            <person name="Meyers B.C."/>
            <person name="Huo N."/>
            <person name="Gu Y.Q."/>
            <person name="Zhou H."/>
            <person name="Devos K.M."/>
            <person name="Bennetzen J.L."/>
            <person name="Unver T."/>
            <person name="Budak H."/>
            <person name="Gulick P.J."/>
            <person name="Galiba G."/>
            <person name="Kalapos B."/>
            <person name="Nelson D.R."/>
            <person name="Li P."/>
            <person name="You F.M."/>
            <person name="Luo M.C."/>
            <person name="Dvorak J."/>
        </authorList>
    </citation>
    <scope>NUCLEOTIDE SEQUENCE [LARGE SCALE GENOMIC DNA]</scope>
    <source>
        <strain evidence="2">cv. AL8/78</strain>
    </source>
</reference>
<feature type="compositionally biased region" description="Polar residues" evidence="1">
    <location>
        <begin position="97"/>
        <end position="107"/>
    </location>
</feature>
<dbReference type="EnsemblPlants" id="AET7Gv21147400.1">
    <property type="protein sequence ID" value="AET7Gv21147400.1"/>
    <property type="gene ID" value="AET7Gv21147400"/>
</dbReference>
<feature type="compositionally biased region" description="Polar residues" evidence="1">
    <location>
        <begin position="35"/>
        <end position="48"/>
    </location>
</feature>
<dbReference type="Gramene" id="AET7Gv21147400.1">
    <property type="protein sequence ID" value="AET7Gv21147400.1"/>
    <property type="gene ID" value="AET7Gv21147400"/>
</dbReference>
<name>A0A453SYC2_AEGTS</name>
<organism evidence="2 3">
    <name type="scientific">Aegilops tauschii subsp. strangulata</name>
    <name type="common">Goatgrass</name>
    <dbReference type="NCBI Taxonomy" id="200361"/>
    <lineage>
        <taxon>Eukaryota</taxon>
        <taxon>Viridiplantae</taxon>
        <taxon>Streptophyta</taxon>
        <taxon>Embryophyta</taxon>
        <taxon>Tracheophyta</taxon>
        <taxon>Spermatophyta</taxon>
        <taxon>Magnoliopsida</taxon>
        <taxon>Liliopsida</taxon>
        <taxon>Poales</taxon>
        <taxon>Poaceae</taxon>
        <taxon>BOP clade</taxon>
        <taxon>Pooideae</taxon>
        <taxon>Triticodae</taxon>
        <taxon>Triticeae</taxon>
        <taxon>Triticinae</taxon>
        <taxon>Aegilops</taxon>
    </lineage>
</organism>
<reference evidence="2" key="4">
    <citation type="submission" date="2019-03" db="UniProtKB">
        <authorList>
            <consortium name="EnsemblPlants"/>
        </authorList>
    </citation>
    <scope>IDENTIFICATION</scope>
</reference>
<feature type="region of interest" description="Disordered" evidence="1">
    <location>
        <begin position="1"/>
        <end position="115"/>
    </location>
</feature>
<reference evidence="3" key="1">
    <citation type="journal article" date="2014" name="Science">
        <title>Ancient hybridizations among the ancestral genomes of bread wheat.</title>
        <authorList>
            <consortium name="International Wheat Genome Sequencing Consortium,"/>
            <person name="Marcussen T."/>
            <person name="Sandve S.R."/>
            <person name="Heier L."/>
            <person name="Spannagl M."/>
            <person name="Pfeifer M."/>
            <person name="Jakobsen K.S."/>
            <person name="Wulff B.B."/>
            <person name="Steuernagel B."/>
            <person name="Mayer K.F."/>
            <person name="Olsen O.A."/>
        </authorList>
    </citation>
    <scope>NUCLEOTIDE SEQUENCE [LARGE SCALE GENOMIC DNA]</scope>
    <source>
        <strain evidence="3">cv. AL8/78</strain>
    </source>
</reference>
<protein>
    <submittedName>
        <fullName evidence="2">Uncharacterized protein</fullName>
    </submittedName>
</protein>
<dbReference type="Proteomes" id="UP000015105">
    <property type="component" value="Chromosome 7D"/>
</dbReference>
<proteinExistence type="predicted"/>
<evidence type="ECO:0000313" key="2">
    <source>
        <dbReference type="EnsemblPlants" id="AET7Gv21147400.1"/>
    </source>
</evidence>
<reference evidence="3" key="2">
    <citation type="journal article" date="2017" name="Nat. Plants">
        <title>The Aegilops tauschii genome reveals multiple impacts of transposons.</title>
        <authorList>
            <person name="Zhao G."/>
            <person name="Zou C."/>
            <person name="Li K."/>
            <person name="Wang K."/>
            <person name="Li T."/>
            <person name="Gao L."/>
            <person name="Zhang X."/>
            <person name="Wang H."/>
            <person name="Yang Z."/>
            <person name="Liu X."/>
            <person name="Jiang W."/>
            <person name="Mao L."/>
            <person name="Kong X."/>
            <person name="Jiao Y."/>
            <person name="Jia J."/>
        </authorList>
    </citation>
    <scope>NUCLEOTIDE SEQUENCE [LARGE SCALE GENOMIC DNA]</scope>
    <source>
        <strain evidence="3">cv. AL8/78</strain>
    </source>
</reference>
<keyword evidence="3" id="KW-1185">Reference proteome</keyword>
<accession>A0A453SYC2</accession>
<feature type="compositionally biased region" description="Polar residues" evidence="1">
    <location>
        <begin position="62"/>
        <end position="74"/>
    </location>
</feature>
<reference evidence="2" key="3">
    <citation type="journal article" date="2017" name="Nature">
        <title>Genome sequence of the progenitor of the wheat D genome Aegilops tauschii.</title>
        <authorList>
            <person name="Luo M.C."/>
            <person name="Gu Y.Q."/>
            <person name="Puiu D."/>
            <person name="Wang H."/>
            <person name="Twardziok S.O."/>
            <person name="Deal K.R."/>
            <person name="Huo N."/>
            <person name="Zhu T."/>
            <person name="Wang L."/>
            <person name="Wang Y."/>
            <person name="McGuire P.E."/>
            <person name="Liu S."/>
            <person name="Long H."/>
            <person name="Ramasamy R.K."/>
            <person name="Rodriguez J.C."/>
            <person name="Van S.L."/>
            <person name="Yuan L."/>
            <person name="Wang Z."/>
            <person name="Xia Z."/>
            <person name="Xiao L."/>
            <person name="Anderson O.D."/>
            <person name="Ouyang S."/>
            <person name="Liang Y."/>
            <person name="Zimin A.V."/>
            <person name="Pertea G."/>
            <person name="Qi P."/>
            <person name="Bennetzen J.L."/>
            <person name="Dai X."/>
            <person name="Dawson M.W."/>
            <person name="Muller H.G."/>
            <person name="Kugler K."/>
            <person name="Rivarola-Duarte L."/>
            <person name="Spannagl M."/>
            <person name="Mayer K.F.X."/>
            <person name="Lu F.H."/>
            <person name="Bevan M.W."/>
            <person name="Leroy P."/>
            <person name="Li P."/>
            <person name="You F.M."/>
            <person name="Sun Q."/>
            <person name="Liu Z."/>
            <person name="Lyons E."/>
            <person name="Wicker T."/>
            <person name="Salzberg S.L."/>
            <person name="Devos K.M."/>
            <person name="Dvorak J."/>
        </authorList>
    </citation>
    <scope>NUCLEOTIDE SEQUENCE [LARGE SCALE GENOMIC DNA]</scope>
    <source>
        <strain evidence="2">cv. AL8/78</strain>
    </source>
</reference>
<evidence type="ECO:0000256" key="1">
    <source>
        <dbReference type="SAM" id="MobiDB-lite"/>
    </source>
</evidence>